<reference evidence="10" key="1">
    <citation type="submission" date="2023-06" db="EMBL/GenBank/DDBJ databases">
        <title>Male Hemibagrus guttatus genome.</title>
        <authorList>
            <person name="Bian C."/>
        </authorList>
    </citation>
    <scope>NUCLEOTIDE SEQUENCE</scope>
    <source>
        <strain evidence="10">Male_cb2023</strain>
        <tissue evidence="10">Muscle</tissue>
    </source>
</reference>
<evidence type="ECO:0000256" key="3">
    <source>
        <dbReference type="ARBA" id="ARBA00010968"/>
    </source>
</evidence>
<keyword evidence="4" id="KW-0964">Secreted</keyword>
<dbReference type="Proteomes" id="UP001274896">
    <property type="component" value="Unassembled WGS sequence"/>
</dbReference>
<evidence type="ECO:0000313" key="11">
    <source>
        <dbReference type="Proteomes" id="UP001274896"/>
    </source>
</evidence>
<keyword evidence="9" id="KW-0873">Pyrrolidone carboxylic acid</keyword>
<evidence type="ECO:0000256" key="4">
    <source>
        <dbReference type="ARBA" id="ARBA00022525"/>
    </source>
</evidence>
<evidence type="ECO:0000256" key="7">
    <source>
        <dbReference type="ARBA" id="ARBA00022729"/>
    </source>
</evidence>
<dbReference type="InterPro" id="IPR002012">
    <property type="entry name" value="GnRH"/>
</dbReference>
<evidence type="ECO:0000256" key="8">
    <source>
        <dbReference type="ARBA" id="ARBA00022815"/>
    </source>
</evidence>
<proteinExistence type="inferred from homology"/>
<dbReference type="PANTHER" id="PTHR10522">
    <property type="entry name" value="GONADOLIBERIN"/>
    <property type="match status" value="1"/>
</dbReference>
<keyword evidence="11" id="KW-1185">Reference proteome</keyword>
<dbReference type="PANTHER" id="PTHR10522:SF8">
    <property type="entry name" value="PROGONADOLIBERIN"/>
    <property type="match status" value="1"/>
</dbReference>
<evidence type="ECO:0000256" key="1">
    <source>
        <dbReference type="ARBA" id="ARBA00002800"/>
    </source>
</evidence>
<dbReference type="GO" id="GO:0031530">
    <property type="term" value="F:gonadotropin-releasing hormone receptor binding"/>
    <property type="evidence" value="ECO:0007669"/>
    <property type="project" value="TreeGrafter"/>
</dbReference>
<name>A0AAE0UZ61_9TELE</name>
<comment type="caution">
    <text evidence="10">The sequence shown here is derived from an EMBL/GenBank/DDBJ whole genome shotgun (WGS) entry which is preliminary data.</text>
</comment>
<dbReference type="AlphaFoldDB" id="A0AAE0UZ61"/>
<keyword evidence="7" id="KW-0732">Signal</keyword>
<comment type="similarity">
    <text evidence="3">Belongs to the GnRH family.</text>
</comment>
<gene>
    <name evidence="10" type="ORF">QTP70_029907</name>
</gene>
<evidence type="ECO:0000256" key="9">
    <source>
        <dbReference type="ARBA" id="ARBA00023283"/>
    </source>
</evidence>
<dbReference type="GO" id="GO:0005183">
    <property type="term" value="F:gonadotropin hormone-releasing hormone activity"/>
    <property type="evidence" value="ECO:0007669"/>
    <property type="project" value="TreeGrafter"/>
</dbReference>
<protein>
    <recommendedName>
        <fullName evidence="12">Gonadoliberin</fullName>
    </recommendedName>
</protein>
<comment type="function">
    <text evidence="1">Stimulates the secretion of gonadotropins.</text>
</comment>
<organism evidence="10 11">
    <name type="scientific">Hemibagrus guttatus</name>
    <dbReference type="NCBI Taxonomy" id="175788"/>
    <lineage>
        <taxon>Eukaryota</taxon>
        <taxon>Metazoa</taxon>
        <taxon>Chordata</taxon>
        <taxon>Craniata</taxon>
        <taxon>Vertebrata</taxon>
        <taxon>Euteleostomi</taxon>
        <taxon>Actinopterygii</taxon>
        <taxon>Neopterygii</taxon>
        <taxon>Teleostei</taxon>
        <taxon>Ostariophysi</taxon>
        <taxon>Siluriformes</taxon>
        <taxon>Bagridae</taxon>
        <taxon>Hemibagrus</taxon>
    </lineage>
</organism>
<evidence type="ECO:0008006" key="12">
    <source>
        <dbReference type="Google" id="ProtNLM"/>
    </source>
</evidence>
<evidence type="ECO:0000256" key="2">
    <source>
        <dbReference type="ARBA" id="ARBA00004613"/>
    </source>
</evidence>
<evidence type="ECO:0000256" key="5">
    <source>
        <dbReference type="ARBA" id="ARBA00022685"/>
    </source>
</evidence>
<keyword evidence="8" id="KW-0027">Amidation</keyword>
<evidence type="ECO:0000313" key="10">
    <source>
        <dbReference type="EMBL" id="KAK3524601.1"/>
    </source>
</evidence>
<keyword evidence="6" id="KW-0372">Hormone</keyword>
<dbReference type="GO" id="GO:0005615">
    <property type="term" value="C:extracellular space"/>
    <property type="evidence" value="ECO:0007669"/>
    <property type="project" value="TreeGrafter"/>
</dbReference>
<comment type="subcellular location">
    <subcellularLocation>
        <location evidence="2">Secreted</location>
    </subcellularLocation>
</comment>
<keyword evidence="5" id="KW-0165">Cleavage on pair of basic residues</keyword>
<dbReference type="InterPro" id="IPR019792">
    <property type="entry name" value="Gonadoliberin"/>
</dbReference>
<sequence>SLRGSGVFVDDNWNRADVIFPSGTSQTGPGVYESFSDLHISEDLILNKTHRSRVMVSVCRLLLFAALLLCLHAQLSVSQHWSHGWYPGGKREIDSYSSPEVSLAISGEIKLCEAGECSYLKPLRTNILKSILVRTQSASFYFLFIY</sequence>
<evidence type="ECO:0000256" key="6">
    <source>
        <dbReference type="ARBA" id="ARBA00022702"/>
    </source>
</evidence>
<accession>A0AAE0UZ61</accession>
<dbReference type="EMBL" id="JAUCMX010000014">
    <property type="protein sequence ID" value="KAK3524601.1"/>
    <property type="molecule type" value="Genomic_DNA"/>
</dbReference>
<feature type="non-terminal residue" evidence="10">
    <location>
        <position position="146"/>
    </location>
</feature>
<dbReference type="PROSITE" id="PS00473">
    <property type="entry name" value="GNRH"/>
    <property type="match status" value="1"/>
</dbReference>